<dbReference type="PANTHER" id="PTHR30024">
    <property type="entry name" value="ALIPHATIC SULFONATES-BINDING PROTEIN-RELATED"/>
    <property type="match status" value="1"/>
</dbReference>
<gene>
    <name evidence="6" type="ORF">FB471_1675</name>
</gene>
<dbReference type="PROSITE" id="PS51257">
    <property type="entry name" value="PROKAR_LIPOPROTEIN"/>
    <property type="match status" value="1"/>
</dbReference>
<organism evidence="6 7">
    <name type="scientific">Amycolatopsis cihanbeyliensis</name>
    <dbReference type="NCBI Taxonomy" id="1128664"/>
    <lineage>
        <taxon>Bacteria</taxon>
        <taxon>Bacillati</taxon>
        <taxon>Actinomycetota</taxon>
        <taxon>Actinomycetes</taxon>
        <taxon>Pseudonocardiales</taxon>
        <taxon>Pseudonocardiaceae</taxon>
        <taxon>Amycolatopsis</taxon>
    </lineage>
</organism>
<evidence type="ECO:0000313" key="6">
    <source>
        <dbReference type="EMBL" id="TQJ01959.1"/>
    </source>
</evidence>
<dbReference type="Pfam" id="PF09084">
    <property type="entry name" value="NMT1"/>
    <property type="match status" value="1"/>
</dbReference>
<dbReference type="CDD" id="cd01008">
    <property type="entry name" value="PBP2_NrtA_SsuA_CpmA_like"/>
    <property type="match status" value="1"/>
</dbReference>
<evidence type="ECO:0000256" key="3">
    <source>
        <dbReference type="ARBA" id="ARBA00022729"/>
    </source>
</evidence>
<feature type="domain" description="SsuA/THI5-like" evidence="5">
    <location>
        <begin position="48"/>
        <end position="264"/>
    </location>
</feature>
<dbReference type="AlphaFoldDB" id="A0A542DFV8"/>
<dbReference type="Proteomes" id="UP000320876">
    <property type="component" value="Unassembled WGS sequence"/>
</dbReference>
<dbReference type="Gene3D" id="3.40.190.10">
    <property type="entry name" value="Periplasmic binding protein-like II"/>
    <property type="match status" value="2"/>
</dbReference>
<reference evidence="6 7" key="1">
    <citation type="submission" date="2019-06" db="EMBL/GenBank/DDBJ databases">
        <title>Sequencing the genomes of 1000 actinobacteria strains.</title>
        <authorList>
            <person name="Klenk H.-P."/>
        </authorList>
    </citation>
    <scope>NUCLEOTIDE SEQUENCE [LARGE SCALE GENOMIC DNA]</scope>
    <source>
        <strain evidence="6 7">DSM 45679</strain>
    </source>
</reference>
<accession>A0A542DFV8</accession>
<dbReference type="InterPro" id="IPR015168">
    <property type="entry name" value="SsuA/THI5"/>
</dbReference>
<dbReference type="PANTHER" id="PTHR30024:SF47">
    <property type="entry name" value="TAURINE-BINDING PERIPLASMIC PROTEIN"/>
    <property type="match status" value="1"/>
</dbReference>
<evidence type="ECO:0000313" key="7">
    <source>
        <dbReference type="Proteomes" id="UP000320876"/>
    </source>
</evidence>
<comment type="subcellular location">
    <subcellularLocation>
        <location evidence="1">Periplasm</location>
    </subcellularLocation>
</comment>
<feature type="chain" id="PRO_5022113656" evidence="4">
    <location>
        <begin position="27"/>
        <end position="372"/>
    </location>
</feature>
<comment type="similarity">
    <text evidence="2">Belongs to the bacterial solute-binding protein SsuA/TauA family.</text>
</comment>
<keyword evidence="3 4" id="KW-0732">Signal</keyword>
<evidence type="ECO:0000256" key="1">
    <source>
        <dbReference type="ARBA" id="ARBA00004418"/>
    </source>
</evidence>
<name>A0A542DFV8_AMYCI</name>
<sequence length="372" mass="39415">MVSRARSRIMLAGGLALVLLACGTNGDGGTAGQATRVTLGYVSAVDQMGAAVALDLGFYEEAGLDVTLAQPFPTGVDALNALSAGDVDFVQVGVPSFGAVLEGMDLVYLGNYSGSATRLGIDETMAVVAEPDSGINPDDLSTLAGKRIGVSEGTINHLYLLNLLKAEGIPVSEVRIVNTPPPDMAVALQTGGVDAIAAWDPWPITARESVDGAFEVVRGGGYLAYIGYLVSTREYLEGNRDAVSALLTARAAADRWIRQHPDEAAGVTVRWIPGTELEVAKEAMRYNIVQLDPRFSACNYLALDTMVRAFAEQGVIEGTYDPNDHMVPDPVLEVMAQRPELFEDLPDIPEAARISPGYVFRRAEAEQACPAG</sequence>
<evidence type="ECO:0000259" key="5">
    <source>
        <dbReference type="Pfam" id="PF09084"/>
    </source>
</evidence>
<keyword evidence="7" id="KW-1185">Reference proteome</keyword>
<proteinExistence type="inferred from homology"/>
<evidence type="ECO:0000256" key="4">
    <source>
        <dbReference type="SAM" id="SignalP"/>
    </source>
</evidence>
<evidence type="ECO:0000256" key="2">
    <source>
        <dbReference type="ARBA" id="ARBA00010742"/>
    </source>
</evidence>
<dbReference type="SUPFAM" id="SSF53850">
    <property type="entry name" value="Periplasmic binding protein-like II"/>
    <property type="match status" value="1"/>
</dbReference>
<dbReference type="GO" id="GO:0042597">
    <property type="term" value="C:periplasmic space"/>
    <property type="evidence" value="ECO:0007669"/>
    <property type="project" value="UniProtKB-SubCell"/>
</dbReference>
<dbReference type="EMBL" id="VFML01000001">
    <property type="protein sequence ID" value="TQJ01959.1"/>
    <property type="molecule type" value="Genomic_DNA"/>
</dbReference>
<comment type="caution">
    <text evidence="6">The sequence shown here is derived from an EMBL/GenBank/DDBJ whole genome shotgun (WGS) entry which is preliminary data.</text>
</comment>
<feature type="signal peptide" evidence="4">
    <location>
        <begin position="1"/>
        <end position="26"/>
    </location>
</feature>
<protein>
    <submittedName>
        <fullName evidence="6">Sulfonate transport system substrate-binding protein</fullName>
    </submittedName>
</protein>